<accession>D6U5Q8</accession>
<keyword evidence="3" id="KW-1185">Reference proteome</keyword>
<proteinExistence type="predicted"/>
<keyword evidence="1" id="KW-0812">Transmembrane</keyword>
<dbReference type="AlphaFoldDB" id="D6U5Q8"/>
<organism evidence="2 3">
    <name type="scientific">Ktedonobacter racemifer DSM 44963</name>
    <dbReference type="NCBI Taxonomy" id="485913"/>
    <lineage>
        <taxon>Bacteria</taxon>
        <taxon>Bacillati</taxon>
        <taxon>Chloroflexota</taxon>
        <taxon>Ktedonobacteria</taxon>
        <taxon>Ktedonobacterales</taxon>
        <taxon>Ktedonobacteraceae</taxon>
        <taxon>Ktedonobacter</taxon>
    </lineage>
</organism>
<evidence type="ECO:0000313" key="2">
    <source>
        <dbReference type="EMBL" id="EFH80319.1"/>
    </source>
</evidence>
<dbReference type="Proteomes" id="UP000004508">
    <property type="component" value="Unassembled WGS sequence"/>
</dbReference>
<evidence type="ECO:0000256" key="1">
    <source>
        <dbReference type="SAM" id="Phobius"/>
    </source>
</evidence>
<dbReference type="EMBL" id="ADVG01000005">
    <property type="protein sequence ID" value="EFH80319.1"/>
    <property type="molecule type" value="Genomic_DNA"/>
</dbReference>
<comment type="caution">
    <text evidence="2">The sequence shown here is derived from an EMBL/GenBank/DDBJ whole genome shotgun (WGS) entry which is preliminary data.</text>
</comment>
<gene>
    <name evidence="2" type="ORF">Krac_0909</name>
</gene>
<evidence type="ECO:0000313" key="3">
    <source>
        <dbReference type="Proteomes" id="UP000004508"/>
    </source>
</evidence>
<sequence>MNNMLPMFSNQLAQLLKMSVAYLSLQCKQHITSFASNLYCTVLIMLVFYLFGQSSN</sequence>
<reference evidence="2 3" key="1">
    <citation type="journal article" date="2011" name="Stand. Genomic Sci.">
        <title>Non-contiguous finished genome sequence and contextual data of the filamentous soil bacterium Ktedonobacter racemifer type strain (SOSP1-21).</title>
        <authorList>
            <person name="Chang Y.J."/>
            <person name="Land M."/>
            <person name="Hauser L."/>
            <person name="Chertkov O."/>
            <person name="Del Rio T.G."/>
            <person name="Nolan M."/>
            <person name="Copeland A."/>
            <person name="Tice H."/>
            <person name="Cheng J.F."/>
            <person name="Lucas S."/>
            <person name="Han C."/>
            <person name="Goodwin L."/>
            <person name="Pitluck S."/>
            <person name="Ivanova N."/>
            <person name="Ovchinikova G."/>
            <person name="Pati A."/>
            <person name="Chen A."/>
            <person name="Palaniappan K."/>
            <person name="Mavromatis K."/>
            <person name="Liolios K."/>
            <person name="Brettin T."/>
            <person name="Fiebig A."/>
            <person name="Rohde M."/>
            <person name="Abt B."/>
            <person name="Goker M."/>
            <person name="Detter J.C."/>
            <person name="Woyke T."/>
            <person name="Bristow J."/>
            <person name="Eisen J.A."/>
            <person name="Markowitz V."/>
            <person name="Hugenholtz P."/>
            <person name="Kyrpides N.C."/>
            <person name="Klenk H.P."/>
            <person name="Lapidus A."/>
        </authorList>
    </citation>
    <scope>NUCLEOTIDE SEQUENCE [LARGE SCALE GENOMIC DNA]</scope>
    <source>
        <strain evidence="3">DSM 44963</strain>
    </source>
</reference>
<feature type="transmembrane region" description="Helical" evidence="1">
    <location>
        <begin position="31"/>
        <end position="51"/>
    </location>
</feature>
<keyword evidence="1" id="KW-1133">Transmembrane helix</keyword>
<dbReference type="InParanoid" id="D6U5Q8"/>
<protein>
    <submittedName>
        <fullName evidence="2">Uncharacterized protein</fullName>
    </submittedName>
</protein>
<name>D6U5Q8_KTERA</name>
<keyword evidence="1" id="KW-0472">Membrane</keyword>